<dbReference type="AlphaFoldDB" id="A0A9D2UF82"/>
<dbReference type="SUPFAM" id="SSF56112">
    <property type="entry name" value="Protein kinase-like (PK-like)"/>
    <property type="match status" value="1"/>
</dbReference>
<proteinExistence type="predicted"/>
<dbReference type="Proteomes" id="UP000823908">
    <property type="component" value="Unassembled WGS sequence"/>
</dbReference>
<evidence type="ECO:0000313" key="2">
    <source>
        <dbReference type="Proteomes" id="UP000823908"/>
    </source>
</evidence>
<accession>A0A9D2UF82</accession>
<comment type="caution">
    <text evidence="1">The sequence shown here is derived from an EMBL/GenBank/DDBJ whole genome shotgun (WGS) entry which is preliminary data.</text>
</comment>
<dbReference type="InterPro" id="IPR011009">
    <property type="entry name" value="Kinase-like_dom_sf"/>
</dbReference>
<name>A0A9D2UF82_9MICC</name>
<dbReference type="EMBL" id="DWUS01000140">
    <property type="protein sequence ID" value="HJD51415.1"/>
    <property type="molecule type" value="Genomic_DNA"/>
</dbReference>
<sequence length="356" mass="37638">MPVRPSPSFFASRAAQAASAYSPSAVEQPVDSPAFLRLLAGLLERSVELTGVQVASAQILSSGMRSVVVRVRDHRGASCVLKYFRRKDSARNSGGFGYLREKHGLAALEQVEPGLYPRLLAADDAARLLILEDVTGGASSVISLGELLLSSGADAAPRQALDAWVDTWASILSSPAQAAAQASFTAELASADARASAPGSLPSPQLAVKGLHLLAEREGVPVGSVEFTQMEQSVEGIIYPAPSERVLSSGDFSPANLLQQAAPGAGVRGIDAEGTCWHHWALPVAELLLGFPSWPEGPLPQAVLSSLTWHTKTQEFYERVSPQPQAAFDHDQHVASAVLTLQAILTEQTVGHKQSQ</sequence>
<evidence type="ECO:0000313" key="1">
    <source>
        <dbReference type="EMBL" id="HJD51415.1"/>
    </source>
</evidence>
<reference evidence="1" key="1">
    <citation type="journal article" date="2021" name="PeerJ">
        <title>Extensive microbial diversity within the chicken gut microbiome revealed by metagenomics and culture.</title>
        <authorList>
            <person name="Gilroy R."/>
            <person name="Ravi A."/>
            <person name="Getino M."/>
            <person name="Pursley I."/>
            <person name="Horton D.L."/>
            <person name="Alikhan N.F."/>
            <person name="Baker D."/>
            <person name="Gharbi K."/>
            <person name="Hall N."/>
            <person name="Watson M."/>
            <person name="Adriaenssens E.M."/>
            <person name="Foster-Nyarko E."/>
            <person name="Jarju S."/>
            <person name="Secka A."/>
            <person name="Antonio M."/>
            <person name="Oren A."/>
            <person name="Chaudhuri R.R."/>
            <person name="La Ragione R."/>
            <person name="Hildebrand F."/>
            <person name="Pallen M.J."/>
        </authorList>
    </citation>
    <scope>NUCLEOTIDE SEQUENCE</scope>
    <source>
        <strain evidence="1">ChiHjej10B9-4811</strain>
    </source>
</reference>
<protein>
    <submittedName>
        <fullName evidence="1">Uncharacterized protein</fullName>
    </submittedName>
</protein>
<reference evidence="1" key="2">
    <citation type="submission" date="2021-04" db="EMBL/GenBank/DDBJ databases">
        <authorList>
            <person name="Gilroy R."/>
        </authorList>
    </citation>
    <scope>NUCLEOTIDE SEQUENCE</scope>
    <source>
        <strain evidence="1">ChiHjej10B9-4811</strain>
    </source>
</reference>
<organism evidence="1 2">
    <name type="scientific">Candidatus Rothia avistercoris</name>
    <dbReference type="NCBI Taxonomy" id="2840479"/>
    <lineage>
        <taxon>Bacteria</taxon>
        <taxon>Bacillati</taxon>
        <taxon>Actinomycetota</taxon>
        <taxon>Actinomycetes</taxon>
        <taxon>Micrococcales</taxon>
        <taxon>Micrococcaceae</taxon>
        <taxon>Rothia</taxon>
    </lineage>
</organism>
<gene>
    <name evidence="1" type="ORF">H9908_06085</name>
</gene>